<dbReference type="AlphaFoldDB" id="A0A1S1K2D1"/>
<accession>A0A1Q9WBV4</accession>
<evidence type="ECO:0000256" key="2">
    <source>
        <dbReference type="ARBA" id="ARBA00022448"/>
    </source>
</evidence>
<name>A0A1S1K2D1_9MYCO</name>
<dbReference type="Gene3D" id="1.20.5.110">
    <property type="match status" value="1"/>
</dbReference>
<dbReference type="SUPFAM" id="SSF81324">
    <property type="entry name" value="Voltage-gated potassium channels"/>
    <property type="match status" value="1"/>
</dbReference>
<dbReference type="PRINTS" id="PR00169">
    <property type="entry name" value="KCHANNEL"/>
</dbReference>
<evidence type="ECO:0000256" key="8">
    <source>
        <dbReference type="SAM" id="Phobius"/>
    </source>
</evidence>
<keyword evidence="3 8" id="KW-0812">Transmembrane</keyword>
<dbReference type="STRING" id="1908205.BKG60_12305"/>
<protein>
    <submittedName>
        <fullName evidence="10">Ion transporter</fullName>
    </submittedName>
</protein>
<dbReference type="Pfam" id="PF07885">
    <property type="entry name" value="Ion_trans_2"/>
    <property type="match status" value="1"/>
</dbReference>
<dbReference type="GO" id="GO:0008076">
    <property type="term" value="C:voltage-gated potassium channel complex"/>
    <property type="evidence" value="ECO:0007669"/>
    <property type="project" value="InterPro"/>
</dbReference>
<keyword evidence="4 8" id="KW-1133">Transmembrane helix</keyword>
<feature type="domain" description="Potassium channel" evidence="9">
    <location>
        <begin position="141"/>
        <end position="217"/>
    </location>
</feature>
<keyword evidence="5" id="KW-0406">Ion transport</keyword>
<comment type="caution">
    <text evidence="10">The sequence shown here is derived from an EMBL/GenBank/DDBJ whole genome shotgun (WGS) entry which is preliminary data.</text>
</comment>
<keyword evidence="6 8" id="KW-0472">Membrane</keyword>
<dbReference type="PANTHER" id="PTHR11537">
    <property type="entry name" value="VOLTAGE-GATED POTASSIUM CHANNEL"/>
    <property type="match status" value="1"/>
</dbReference>
<feature type="transmembrane region" description="Helical" evidence="8">
    <location>
        <begin position="130"/>
        <end position="149"/>
    </location>
</feature>
<evidence type="ECO:0000259" key="9">
    <source>
        <dbReference type="Pfam" id="PF07885"/>
    </source>
</evidence>
<keyword evidence="2" id="KW-0813">Transport</keyword>
<evidence type="ECO:0000256" key="7">
    <source>
        <dbReference type="ARBA" id="ARBA00023303"/>
    </source>
</evidence>
<evidence type="ECO:0000256" key="4">
    <source>
        <dbReference type="ARBA" id="ARBA00022989"/>
    </source>
</evidence>
<feature type="transmembrane region" description="Helical" evidence="8">
    <location>
        <begin position="30"/>
        <end position="49"/>
    </location>
</feature>
<dbReference type="GO" id="GO:0005249">
    <property type="term" value="F:voltage-gated potassium channel activity"/>
    <property type="evidence" value="ECO:0007669"/>
    <property type="project" value="InterPro"/>
</dbReference>
<organism evidence="10 11">
    <name type="scientific">Mycobacterium syngnathidarum</name>
    <dbReference type="NCBI Taxonomy" id="1908205"/>
    <lineage>
        <taxon>Bacteria</taxon>
        <taxon>Bacillati</taxon>
        <taxon>Actinomycetota</taxon>
        <taxon>Actinomycetes</taxon>
        <taxon>Mycobacteriales</taxon>
        <taxon>Mycobacteriaceae</taxon>
        <taxon>Mycobacterium</taxon>
    </lineage>
</organism>
<evidence type="ECO:0000256" key="5">
    <source>
        <dbReference type="ARBA" id="ARBA00023065"/>
    </source>
</evidence>
<dbReference type="Proteomes" id="UP000179636">
    <property type="component" value="Unassembled WGS sequence"/>
</dbReference>
<dbReference type="InterPro" id="IPR028325">
    <property type="entry name" value="VG_K_chnl"/>
</dbReference>
<evidence type="ECO:0000313" key="10">
    <source>
        <dbReference type="EMBL" id="OHT97761.1"/>
    </source>
</evidence>
<feature type="transmembrane region" description="Helical" evidence="8">
    <location>
        <begin position="61"/>
        <end position="81"/>
    </location>
</feature>
<accession>A0A1S1K2D1</accession>
<sequence>MSLLQRLGVGRATAGVPAGRLQRWEAATEWPLAGVAVIFLAVYSVQVLAQTTGALHRALSLTDAVLYLAFVVDYVVRLWLAPNRGRWFVRHLLDLAIVVLPMLRPLRLLRLIVLLKVMQRAVGRAIRGRVVIYTACSVTMLIYVASLAVLDAERGEPTSDINSFGDALWWAIATVTTVGYGDYAPATPTGRVIAAFLMLGGISLLGVVTATLASWIVQRVAEEDTANQAATAAQIEDLRAEIRRLADAVSDPDARSDTPAFQGSRLR</sequence>
<dbReference type="InterPro" id="IPR013099">
    <property type="entry name" value="K_chnl_dom"/>
</dbReference>
<evidence type="ECO:0000256" key="3">
    <source>
        <dbReference type="ARBA" id="ARBA00022692"/>
    </source>
</evidence>
<feature type="transmembrane region" description="Helical" evidence="8">
    <location>
        <begin position="192"/>
        <end position="217"/>
    </location>
</feature>
<evidence type="ECO:0000256" key="6">
    <source>
        <dbReference type="ARBA" id="ARBA00023136"/>
    </source>
</evidence>
<evidence type="ECO:0000313" key="11">
    <source>
        <dbReference type="Proteomes" id="UP000179636"/>
    </source>
</evidence>
<evidence type="ECO:0000256" key="1">
    <source>
        <dbReference type="ARBA" id="ARBA00004141"/>
    </source>
</evidence>
<keyword evidence="7" id="KW-0407">Ion channel</keyword>
<reference evidence="10 11" key="1">
    <citation type="submission" date="2016-10" db="EMBL/GenBank/DDBJ databases">
        <title>Evaluation of Human, Animal and Environmental Mycobacterium chelonae Isolates by Core Genome Phylogenomic Analysis, Targeted Gene Comparison, and Anti-microbial Susceptibility Patterns: A Tale of Mistaken Identities.</title>
        <authorList>
            <person name="Fogelson S.B."/>
            <person name="Camus A.C."/>
            <person name="Lorenz W."/>
            <person name="Vasireddy R."/>
            <person name="Vasireddy S."/>
            <person name="Smith T."/>
            <person name="Brown-Elliott B.A."/>
            <person name="Wallace R.J.Jr."/>
            <person name="Hasan N.A."/>
            <person name="Reischl U."/>
            <person name="Sanchez S."/>
        </authorList>
    </citation>
    <scope>NUCLEOTIDE SEQUENCE [LARGE SCALE GENOMIC DNA]</scope>
    <source>
        <strain evidence="10 11">24999</strain>
    </source>
</reference>
<proteinExistence type="predicted"/>
<gene>
    <name evidence="10" type="ORF">BKG61_14495</name>
</gene>
<dbReference type="GO" id="GO:0001508">
    <property type="term" value="P:action potential"/>
    <property type="evidence" value="ECO:0007669"/>
    <property type="project" value="TreeGrafter"/>
</dbReference>
<dbReference type="Gene3D" id="1.10.287.70">
    <property type="match status" value="1"/>
</dbReference>
<dbReference type="EMBL" id="MLHV01000012">
    <property type="protein sequence ID" value="OHT97761.1"/>
    <property type="molecule type" value="Genomic_DNA"/>
</dbReference>
<keyword evidence="11" id="KW-1185">Reference proteome</keyword>
<comment type="subcellular location">
    <subcellularLocation>
        <location evidence="1">Membrane</location>
        <topology evidence="1">Multi-pass membrane protein</topology>
    </subcellularLocation>
</comment>
<dbReference type="PANTHER" id="PTHR11537:SF254">
    <property type="entry name" value="POTASSIUM VOLTAGE-GATED CHANNEL PROTEIN SHAB"/>
    <property type="match status" value="1"/>
</dbReference>
<dbReference type="RefSeq" id="WP_070945307.1">
    <property type="nucleotide sequence ID" value="NZ_MLCL01000039.1"/>
</dbReference>
<dbReference type="OrthoDB" id="9799090at2"/>